<dbReference type="Proteomes" id="UP000240971">
    <property type="component" value="Unassembled WGS sequence"/>
</dbReference>
<dbReference type="PROSITE" id="PS51257">
    <property type="entry name" value="PROKAR_LIPOPROTEIN"/>
    <property type="match status" value="1"/>
</dbReference>
<keyword evidence="4" id="KW-0472">Membrane</keyword>
<comment type="caution">
    <text evidence="8">The sequence shown here is derived from an EMBL/GenBank/DDBJ whole genome shotgun (WGS) entry which is preliminary data.</text>
</comment>
<feature type="domain" description="SusD-like N-terminal" evidence="7">
    <location>
        <begin position="77"/>
        <end position="202"/>
    </location>
</feature>
<evidence type="ECO:0000256" key="5">
    <source>
        <dbReference type="ARBA" id="ARBA00023237"/>
    </source>
</evidence>
<comment type="subcellular location">
    <subcellularLocation>
        <location evidence="1">Cell outer membrane</location>
    </subcellularLocation>
</comment>
<dbReference type="InterPro" id="IPR011990">
    <property type="entry name" value="TPR-like_helical_dom_sf"/>
</dbReference>
<comment type="similarity">
    <text evidence="2">Belongs to the SusD family.</text>
</comment>
<dbReference type="Pfam" id="PF14322">
    <property type="entry name" value="SusD-like_3"/>
    <property type="match status" value="1"/>
</dbReference>
<keyword evidence="9" id="KW-1185">Reference proteome</keyword>
<evidence type="ECO:0000256" key="2">
    <source>
        <dbReference type="ARBA" id="ARBA00006275"/>
    </source>
</evidence>
<evidence type="ECO:0000256" key="1">
    <source>
        <dbReference type="ARBA" id="ARBA00004442"/>
    </source>
</evidence>
<dbReference type="OrthoDB" id="5694214at2"/>
<evidence type="ECO:0000313" key="9">
    <source>
        <dbReference type="Proteomes" id="UP000240971"/>
    </source>
</evidence>
<dbReference type="InterPro" id="IPR012944">
    <property type="entry name" value="SusD_RagB_dom"/>
</dbReference>
<organism evidence="8 9">
    <name type="scientific">Chitinophaga niastensis</name>
    <dbReference type="NCBI Taxonomy" id="536980"/>
    <lineage>
        <taxon>Bacteria</taxon>
        <taxon>Pseudomonadati</taxon>
        <taxon>Bacteroidota</taxon>
        <taxon>Chitinophagia</taxon>
        <taxon>Chitinophagales</taxon>
        <taxon>Chitinophagaceae</taxon>
        <taxon>Chitinophaga</taxon>
    </lineage>
</organism>
<dbReference type="AlphaFoldDB" id="A0A2P8HVK3"/>
<evidence type="ECO:0000256" key="4">
    <source>
        <dbReference type="ARBA" id="ARBA00023136"/>
    </source>
</evidence>
<evidence type="ECO:0000313" key="8">
    <source>
        <dbReference type="EMBL" id="PSL50273.1"/>
    </source>
</evidence>
<accession>A0A2P8HVK3</accession>
<keyword evidence="3" id="KW-0732">Signal</keyword>
<gene>
    <name evidence="8" type="ORF">CLV51_1011617</name>
</gene>
<protein>
    <submittedName>
        <fullName evidence="8">Putative outer membrane starch-binding protein</fullName>
    </submittedName>
</protein>
<dbReference type="InterPro" id="IPR033985">
    <property type="entry name" value="SusD-like_N"/>
</dbReference>
<dbReference type="RefSeq" id="WP_106527430.1">
    <property type="nucleotide sequence ID" value="NZ_PYAW01000001.1"/>
</dbReference>
<dbReference type="EMBL" id="PYAW01000001">
    <property type="protein sequence ID" value="PSL50273.1"/>
    <property type="molecule type" value="Genomic_DNA"/>
</dbReference>
<dbReference type="Gene3D" id="1.25.40.390">
    <property type="match status" value="1"/>
</dbReference>
<keyword evidence="5" id="KW-0998">Cell outer membrane</keyword>
<sequence>MKKKNIIVIGCAMLAAFTGCNRILDKTDLGSVNEALTWTDPASATAYVNNLYTSLPNWSTAESGYADESDGRGPVNNGAWSPDNNPLWYWPYDAIRNVNVFFKQIPTATLAADLKQRLSGESHFIRAYLYFAMVKRFGGVPVIEQPQSITDNIFVKRNKTSETYSFVLKELDAAIAQLPSVQSDKGRVTKGAAMAFKGRVLLFWASPQFNPSNDVQRWQAAYDANLAARQELENNGAGLYADFSNLFLDEMNKEVVFAIRFLNPGRTQSRDAEVRPISVSVNHTGGNHPTEELVEAFPLDNGADWQPTANTDDQWLHRDARFYATIVYNGASYFSRTQWTYENAGIDAYGAPNGTHTGYYNRKAINQVLTAAEANSSGTDYIDIRFAEVLMNEAETANELGNTAVAYDVLKLIRDRAKIQPGANGLYGLPAGMSVAAMRTRLQKERFVEFAFEQKRYWDLRRWKLTGTVLNGVRRHGLVGTKISDNPLKFSYNKVDLDLQGDMVFKDYMYFAPISRSELQNNQNMQQNTGWENGTFDPLQ</sequence>
<proteinExistence type="inferred from homology"/>
<dbReference type="SUPFAM" id="SSF48452">
    <property type="entry name" value="TPR-like"/>
    <property type="match status" value="1"/>
</dbReference>
<evidence type="ECO:0000259" key="6">
    <source>
        <dbReference type="Pfam" id="PF07980"/>
    </source>
</evidence>
<dbReference type="GO" id="GO:0009279">
    <property type="term" value="C:cell outer membrane"/>
    <property type="evidence" value="ECO:0007669"/>
    <property type="project" value="UniProtKB-SubCell"/>
</dbReference>
<reference evidence="8 9" key="1">
    <citation type="submission" date="2018-03" db="EMBL/GenBank/DDBJ databases">
        <title>Genomic Encyclopedia of Archaeal and Bacterial Type Strains, Phase II (KMG-II): from individual species to whole genera.</title>
        <authorList>
            <person name="Goeker M."/>
        </authorList>
    </citation>
    <scope>NUCLEOTIDE SEQUENCE [LARGE SCALE GENOMIC DNA]</scope>
    <source>
        <strain evidence="8 9">DSM 24859</strain>
    </source>
</reference>
<evidence type="ECO:0000256" key="3">
    <source>
        <dbReference type="ARBA" id="ARBA00022729"/>
    </source>
</evidence>
<evidence type="ECO:0000259" key="7">
    <source>
        <dbReference type="Pfam" id="PF14322"/>
    </source>
</evidence>
<name>A0A2P8HVK3_CHINA</name>
<dbReference type="Pfam" id="PF07980">
    <property type="entry name" value="SusD_RagB"/>
    <property type="match status" value="1"/>
</dbReference>
<feature type="domain" description="RagB/SusD" evidence="6">
    <location>
        <begin position="253"/>
        <end position="531"/>
    </location>
</feature>